<dbReference type="CDD" id="cd00158">
    <property type="entry name" value="RHOD"/>
    <property type="match status" value="1"/>
</dbReference>
<keyword evidence="1" id="KW-0472">Membrane</keyword>
<protein>
    <submittedName>
        <fullName evidence="3">Rhodanese-like domain-containing protein</fullName>
    </submittedName>
</protein>
<dbReference type="Proteomes" id="UP001163440">
    <property type="component" value="Chromosome"/>
</dbReference>
<reference evidence="3" key="1">
    <citation type="submission" date="2022-11" db="EMBL/GenBank/DDBJ databases">
        <title>The whole genome sequencing of pests is an important tool to study the evolution of the plant-insect interaction and insecticide resistance.</title>
        <authorList>
            <person name="Kananovich Y."/>
        </authorList>
    </citation>
    <scope>NUCLEOTIDE SEQUENCE</scope>
    <source>
        <strain evidence="3">BSU_Bre_2018</strain>
    </source>
</reference>
<organism evidence="3 4">
    <name type="scientific">Buchnera aphidicola</name>
    <name type="common">Brevicoryne brassicae</name>
    <dbReference type="NCBI Taxonomy" id="911343"/>
    <lineage>
        <taxon>Bacteria</taxon>
        <taxon>Pseudomonadati</taxon>
        <taxon>Pseudomonadota</taxon>
        <taxon>Gammaproteobacteria</taxon>
        <taxon>Enterobacterales</taxon>
        <taxon>Erwiniaceae</taxon>
        <taxon>Buchnera</taxon>
    </lineage>
</organism>
<keyword evidence="1" id="KW-1133">Transmembrane helix</keyword>
<dbReference type="InterPro" id="IPR001763">
    <property type="entry name" value="Rhodanese-like_dom"/>
</dbReference>
<sequence>MQDVVFFFSEHLILSAFWFFFLISSLFLIIKSISLKDKFIGNIQAIKLINQKNAVVIDTRSEEIFKRGYIVNSIHFPLKNILLGNLKEIEAYKAFPIILILSDMNECTNCMKEFLKYGFNNVYFLNNGIYYWTLDNLPLITKDK</sequence>
<dbReference type="AlphaFoldDB" id="A0AAJ5TXD6"/>
<dbReference type="SMART" id="SM00450">
    <property type="entry name" value="RHOD"/>
    <property type="match status" value="1"/>
</dbReference>
<gene>
    <name evidence="3" type="ORF">OW720_00265</name>
</gene>
<evidence type="ECO:0000313" key="4">
    <source>
        <dbReference type="Proteomes" id="UP001163440"/>
    </source>
</evidence>
<dbReference type="RefSeq" id="WP_158365464.1">
    <property type="nucleotide sequence ID" value="NZ_CP034882.1"/>
</dbReference>
<dbReference type="InterPro" id="IPR036873">
    <property type="entry name" value="Rhodanese-like_dom_sf"/>
</dbReference>
<dbReference type="Pfam" id="PF00581">
    <property type="entry name" value="Rhodanese"/>
    <property type="match status" value="1"/>
</dbReference>
<dbReference type="EMBL" id="CP113406">
    <property type="protein sequence ID" value="WAI19007.1"/>
    <property type="molecule type" value="Genomic_DNA"/>
</dbReference>
<dbReference type="SUPFAM" id="SSF52821">
    <property type="entry name" value="Rhodanese/Cell cycle control phosphatase"/>
    <property type="match status" value="1"/>
</dbReference>
<name>A0AAJ5TXD6_9GAMM</name>
<dbReference type="PROSITE" id="PS50206">
    <property type="entry name" value="RHODANESE_3"/>
    <property type="match status" value="1"/>
</dbReference>
<evidence type="ECO:0000259" key="2">
    <source>
        <dbReference type="PROSITE" id="PS50206"/>
    </source>
</evidence>
<feature type="domain" description="Rhodanese" evidence="2">
    <location>
        <begin position="50"/>
        <end position="141"/>
    </location>
</feature>
<dbReference type="Gene3D" id="3.40.250.10">
    <property type="entry name" value="Rhodanese-like domain"/>
    <property type="match status" value="1"/>
</dbReference>
<keyword evidence="1" id="KW-0812">Transmembrane</keyword>
<feature type="transmembrane region" description="Helical" evidence="1">
    <location>
        <begin position="12"/>
        <end position="30"/>
    </location>
</feature>
<accession>A0AAJ5TXD6</accession>
<evidence type="ECO:0000313" key="3">
    <source>
        <dbReference type="EMBL" id="WAI19007.1"/>
    </source>
</evidence>
<evidence type="ECO:0000256" key="1">
    <source>
        <dbReference type="SAM" id="Phobius"/>
    </source>
</evidence>
<proteinExistence type="predicted"/>